<dbReference type="SUPFAM" id="SSF89796">
    <property type="entry name" value="CoA-transferase family III (CaiB/BaiF)"/>
    <property type="match status" value="2"/>
</dbReference>
<gene>
    <name evidence="2" type="ORF">HETIRDRAFT_418066</name>
</gene>
<dbReference type="PANTHER" id="PTHR48228:SF4">
    <property type="entry name" value="BLR3030 PROTEIN"/>
    <property type="match status" value="1"/>
</dbReference>
<organism evidence="2 3">
    <name type="scientific">Heterobasidion irregulare (strain TC 32-1)</name>
    <dbReference type="NCBI Taxonomy" id="747525"/>
    <lineage>
        <taxon>Eukaryota</taxon>
        <taxon>Fungi</taxon>
        <taxon>Dikarya</taxon>
        <taxon>Basidiomycota</taxon>
        <taxon>Agaricomycotina</taxon>
        <taxon>Agaricomycetes</taxon>
        <taxon>Russulales</taxon>
        <taxon>Bondarzewiaceae</taxon>
        <taxon>Heterobasidion</taxon>
        <taxon>Heterobasidion annosum species complex</taxon>
    </lineage>
</organism>
<dbReference type="RefSeq" id="XP_009546670.1">
    <property type="nucleotide sequence ID" value="XM_009548375.1"/>
</dbReference>
<dbReference type="Pfam" id="PF02515">
    <property type="entry name" value="CoA_transf_3"/>
    <property type="match status" value="1"/>
</dbReference>
<dbReference type="PANTHER" id="PTHR48228">
    <property type="entry name" value="SUCCINYL-COA--D-CITRAMALATE COA-TRANSFERASE"/>
    <property type="match status" value="1"/>
</dbReference>
<evidence type="ECO:0008006" key="4">
    <source>
        <dbReference type="Google" id="ProtNLM"/>
    </source>
</evidence>
<dbReference type="InParanoid" id="W4K8J1"/>
<dbReference type="Gene3D" id="3.40.50.10540">
    <property type="entry name" value="Crotonobetainyl-coa:carnitine coa-transferase, domain 1"/>
    <property type="match status" value="1"/>
</dbReference>
<name>W4K8J1_HETIT</name>
<dbReference type="EMBL" id="KI925458">
    <property type="protein sequence ID" value="ETW82108.1"/>
    <property type="molecule type" value="Genomic_DNA"/>
</dbReference>
<dbReference type="InterPro" id="IPR023606">
    <property type="entry name" value="CoA-Trfase_III_dom_1_sf"/>
</dbReference>
<dbReference type="GeneID" id="20673444"/>
<dbReference type="AlphaFoldDB" id="W4K8J1"/>
<dbReference type="InterPro" id="IPR050509">
    <property type="entry name" value="CoA-transferase_III"/>
</dbReference>
<sequence>MLQPRSLTRYLHAIFSKANVTDSIYDSHKQGLVDILKCAPTKAAVAAALASWSSIDFEAEVMKRNLCAVAVRSFEEADRHPHARQTVNNESVYVRKIGDAPRRILSGTEFARALDGIRVLDLTRVLAGPVCGRTLAAHGADTLLVTSPNLPSLPLLDMDTSRGKRTTQLDLRDPKDKETLQSLVKDADVFLQAYRPGGLQGLGFGPEEVAKARPGIVYGTLSAYGFSGALKDAKGFDSLLQAIGGMNVAEAQAYKDYVLANGGNVNDFPPHRSLPMQALDHATGYLLAFGIISALCRTITEGGSYEVHVSLGATLHWVRSLGYLSPEEAYKNGEPLPPRGVPLDTEVAGFSTKIEQAVPDAGVQSGPVYHNITAIRHAAVMSKTKVCIGEAPMRLDAHLPVWLKRP</sequence>
<accession>W4K8J1</accession>
<dbReference type="GO" id="GO:0003824">
    <property type="term" value="F:catalytic activity"/>
    <property type="evidence" value="ECO:0007669"/>
    <property type="project" value="InterPro"/>
</dbReference>
<keyword evidence="3" id="KW-1185">Reference proteome</keyword>
<dbReference type="HOGENOM" id="CLU_021588_0_0_1"/>
<dbReference type="OrthoDB" id="2308815at2759"/>
<evidence type="ECO:0000313" key="3">
    <source>
        <dbReference type="Proteomes" id="UP000030671"/>
    </source>
</evidence>
<proteinExistence type="inferred from homology"/>
<dbReference type="STRING" id="747525.W4K8J1"/>
<evidence type="ECO:0000313" key="2">
    <source>
        <dbReference type="EMBL" id="ETW82108.1"/>
    </source>
</evidence>
<reference evidence="2 3" key="1">
    <citation type="journal article" date="2012" name="New Phytol.">
        <title>Insight into trade-off between wood decay and parasitism from the genome of a fungal forest pathogen.</title>
        <authorList>
            <person name="Olson A."/>
            <person name="Aerts A."/>
            <person name="Asiegbu F."/>
            <person name="Belbahri L."/>
            <person name="Bouzid O."/>
            <person name="Broberg A."/>
            <person name="Canback B."/>
            <person name="Coutinho P.M."/>
            <person name="Cullen D."/>
            <person name="Dalman K."/>
            <person name="Deflorio G."/>
            <person name="van Diepen L.T."/>
            <person name="Dunand C."/>
            <person name="Duplessis S."/>
            <person name="Durling M."/>
            <person name="Gonthier P."/>
            <person name="Grimwood J."/>
            <person name="Fossdal C.G."/>
            <person name="Hansson D."/>
            <person name="Henrissat B."/>
            <person name="Hietala A."/>
            <person name="Himmelstrand K."/>
            <person name="Hoffmeister D."/>
            <person name="Hogberg N."/>
            <person name="James T.Y."/>
            <person name="Karlsson M."/>
            <person name="Kohler A."/>
            <person name="Kues U."/>
            <person name="Lee Y.H."/>
            <person name="Lin Y.C."/>
            <person name="Lind M."/>
            <person name="Lindquist E."/>
            <person name="Lombard V."/>
            <person name="Lucas S."/>
            <person name="Lunden K."/>
            <person name="Morin E."/>
            <person name="Murat C."/>
            <person name="Park J."/>
            <person name="Raffaello T."/>
            <person name="Rouze P."/>
            <person name="Salamov A."/>
            <person name="Schmutz J."/>
            <person name="Solheim H."/>
            <person name="Stahlberg J."/>
            <person name="Velez H."/>
            <person name="de Vries R.P."/>
            <person name="Wiebenga A."/>
            <person name="Woodward S."/>
            <person name="Yakovlev I."/>
            <person name="Garbelotto M."/>
            <person name="Martin F."/>
            <person name="Grigoriev I.V."/>
            <person name="Stenlid J."/>
        </authorList>
    </citation>
    <scope>NUCLEOTIDE SEQUENCE [LARGE SCALE GENOMIC DNA]</scope>
    <source>
        <strain evidence="2 3">TC 32-1</strain>
    </source>
</reference>
<dbReference type="eggNOG" id="KOG3957">
    <property type="taxonomic scope" value="Eukaryota"/>
</dbReference>
<dbReference type="KEGG" id="hir:HETIRDRAFT_418066"/>
<dbReference type="InterPro" id="IPR003673">
    <property type="entry name" value="CoA-Trfase_fam_III"/>
</dbReference>
<protein>
    <recommendedName>
        <fullName evidence="4">CoA-transferase family III</fullName>
    </recommendedName>
</protein>
<dbReference type="Proteomes" id="UP000030671">
    <property type="component" value="Unassembled WGS sequence"/>
</dbReference>
<comment type="similarity">
    <text evidence="1">Belongs to the CoA-transferase III family.</text>
</comment>
<evidence type="ECO:0000256" key="1">
    <source>
        <dbReference type="ARBA" id="ARBA00008383"/>
    </source>
</evidence>